<reference evidence="4" key="1">
    <citation type="journal article" date="2020" name="mSystems">
        <title>Genome- and Community-Level Interaction Insights into Carbon Utilization and Element Cycling Functions of Hydrothermarchaeota in Hydrothermal Sediment.</title>
        <authorList>
            <person name="Zhou Z."/>
            <person name="Liu Y."/>
            <person name="Xu W."/>
            <person name="Pan J."/>
            <person name="Luo Z.H."/>
            <person name="Li M."/>
        </authorList>
    </citation>
    <scope>NUCLEOTIDE SEQUENCE [LARGE SCALE GENOMIC DNA]</scope>
    <source>
        <strain evidence="4">SpSt-1217</strain>
    </source>
</reference>
<organism evidence="4">
    <name type="scientific">Mariniphaga anaerophila</name>
    <dbReference type="NCBI Taxonomy" id="1484053"/>
    <lineage>
        <taxon>Bacteria</taxon>
        <taxon>Pseudomonadati</taxon>
        <taxon>Bacteroidota</taxon>
        <taxon>Bacteroidia</taxon>
        <taxon>Marinilabiliales</taxon>
        <taxon>Prolixibacteraceae</taxon>
        <taxon>Mariniphaga</taxon>
    </lineage>
</organism>
<dbReference type="GO" id="GO:0015344">
    <property type="term" value="F:siderophore uptake transmembrane transporter activity"/>
    <property type="evidence" value="ECO:0007669"/>
    <property type="project" value="TreeGrafter"/>
</dbReference>
<evidence type="ECO:0000313" key="4">
    <source>
        <dbReference type="EMBL" id="HDR52873.1"/>
    </source>
</evidence>
<gene>
    <name evidence="4" type="ORF">ENN90_14845</name>
</gene>
<evidence type="ECO:0000259" key="3">
    <source>
        <dbReference type="Pfam" id="PF00593"/>
    </source>
</evidence>
<keyword evidence="1" id="KW-0732">Signal</keyword>
<dbReference type="GO" id="GO:0009279">
    <property type="term" value="C:cell outer membrane"/>
    <property type="evidence" value="ECO:0007669"/>
    <property type="project" value="TreeGrafter"/>
</dbReference>
<dbReference type="Proteomes" id="UP000886047">
    <property type="component" value="Unassembled WGS sequence"/>
</dbReference>
<dbReference type="InterPro" id="IPR000531">
    <property type="entry name" value="Beta-barrel_TonB"/>
</dbReference>
<dbReference type="GO" id="GO:0044718">
    <property type="term" value="P:siderophore transmembrane transport"/>
    <property type="evidence" value="ECO:0007669"/>
    <property type="project" value="TreeGrafter"/>
</dbReference>
<protein>
    <recommendedName>
        <fullName evidence="3">TonB-dependent receptor-like beta-barrel domain-containing protein</fullName>
    </recommendedName>
</protein>
<dbReference type="AlphaFoldDB" id="A0A831LNA4"/>
<evidence type="ECO:0000256" key="1">
    <source>
        <dbReference type="ARBA" id="ARBA00022729"/>
    </source>
</evidence>
<dbReference type="SUPFAM" id="SSF56935">
    <property type="entry name" value="Porins"/>
    <property type="match status" value="1"/>
</dbReference>
<feature type="region of interest" description="Disordered" evidence="2">
    <location>
        <begin position="1"/>
        <end position="23"/>
    </location>
</feature>
<sequence>MNQNGFTELDEFDPGEEPAPTYRENNLEDRLSFRYILNRRFNRKLSGRSGFTIDRFGYRLDSKGWKENDNRWEHWLNNKKTVFEGPNLYQAYSQAIYKFSDQFEIKPGIHLIYFGLNDRFSVEPRFGASWKTSPATSLNFGYGKHSKVQSMATYFIESVTSQGEIVLTNKNLGFTKTHHMVLGFDALLSQHLRFKTEAYYQYLFDVPVEKKPSYFSILNTGASWGLNTRDNMFNGGEGWNYGVEFTVEKFYHKNYYFLTTLSLFDSKYTGSDEVKRNTAFNGKFVFNALAGREFVINSTSTLVFDARLTWAGGKRYTPIDIEALRKTNEPFGTEYHYDQAYSQQFPDYVKADVKIGFRKDRKKVSQLWEFYVENVTNHKNPLNHPSVKAKMPLKPFISWVFSRCLITGFISEYECFATSLKPVLLQFLNRCFQLFLLYPM</sequence>
<proteinExistence type="predicted"/>
<comment type="caution">
    <text evidence="4">The sequence shown here is derived from an EMBL/GenBank/DDBJ whole genome shotgun (WGS) entry which is preliminary data.</text>
</comment>
<feature type="domain" description="TonB-dependent receptor-like beta-barrel" evidence="3">
    <location>
        <begin position="22"/>
        <end position="374"/>
    </location>
</feature>
<name>A0A831LNA4_9BACT</name>
<dbReference type="Pfam" id="PF00593">
    <property type="entry name" value="TonB_dep_Rec_b-barrel"/>
    <property type="match status" value="1"/>
</dbReference>
<dbReference type="EMBL" id="DSDK01000831">
    <property type="protein sequence ID" value="HDR52873.1"/>
    <property type="molecule type" value="Genomic_DNA"/>
</dbReference>
<dbReference type="PANTHER" id="PTHR30069:SF29">
    <property type="entry name" value="HEMOGLOBIN AND HEMOGLOBIN-HAPTOGLOBIN-BINDING PROTEIN 1-RELATED"/>
    <property type="match status" value="1"/>
</dbReference>
<evidence type="ECO:0000256" key="2">
    <source>
        <dbReference type="SAM" id="MobiDB-lite"/>
    </source>
</evidence>
<dbReference type="InterPro" id="IPR039426">
    <property type="entry name" value="TonB-dep_rcpt-like"/>
</dbReference>
<accession>A0A831LNA4</accession>
<dbReference type="PANTHER" id="PTHR30069">
    <property type="entry name" value="TONB-DEPENDENT OUTER MEMBRANE RECEPTOR"/>
    <property type="match status" value="1"/>
</dbReference>